<dbReference type="InParanoid" id="A0A5E4EW03"/>
<dbReference type="Gramene" id="VVA18979">
    <property type="protein sequence ID" value="VVA18979"/>
    <property type="gene ID" value="Prudul26B015267"/>
</dbReference>
<feature type="region of interest" description="Disordered" evidence="1">
    <location>
        <begin position="34"/>
        <end position="107"/>
    </location>
</feature>
<accession>A0A5E4EW03</accession>
<feature type="compositionally biased region" description="Polar residues" evidence="1">
    <location>
        <begin position="72"/>
        <end position="95"/>
    </location>
</feature>
<protein>
    <submittedName>
        <fullName evidence="2">PREDICTED: PRUPE_4G159600</fullName>
    </submittedName>
</protein>
<dbReference type="Proteomes" id="UP000327085">
    <property type="component" value="Chromosome 4"/>
</dbReference>
<organism evidence="2 3">
    <name type="scientific">Prunus dulcis</name>
    <name type="common">Almond</name>
    <name type="synonym">Amygdalus dulcis</name>
    <dbReference type="NCBI Taxonomy" id="3755"/>
    <lineage>
        <taxon>Eukaryota</taxon>
        <taxon>Viridiplantae</taxon>
        <taxon>Streptophyta</taxon>
        <taxon>Embryophyta</taxon>
        <taxon>Tracheophyta</taxon>
        <taxon>Spermatophyta</taxon>
        <taxon>Magnoliopsida</taxon>
        <taxon>eudicotyledons</taxon>
        <taxon>Gunneridae</taxon>
        <taxon>Pentapetalae</taxon>
        <taxon>rosids</taxon>
        <taxon>fabids</taxon>
        <taxon>Rosales</taxon>
        <taxon>Rosaceae</taxon>
        <taxon>Amygdaloideae</taxon>
        <taxon>Amygdaleae</taxon>
        <taxon>Prunus</taxon>
    </lineage>
</organism>
<dbReference type="AlphaFoldDB" id="A0A5E4EW03"/>
<dbReference type="EMBL" id="CABIKO010000033">
    <property type="protein sequence ID" value="VVA18979.1"/>
    <property type="molecule type" value="Genomic_DNA"/>
</dbReference>
<proteinExistence type="predicted"/>
<name>A0A5E4EW03_PRUDU</name>
<evidence type="ECO:0000256" key="1">
    <source>
        <dbReference type="SAM" id="MobiDB-lite"/>
    </source>
</evidence>
<evidence type="ECO:0000313" key="2">
    <source>
        <dbReference type="EMBL" id="VVA18979.1"/>
    </source>
</evidence>
<sequence length="107" mass="11739">MAVVRGFMSKAMLQMPMLKTIQWKFMTLRCASGPTRRDITEGPPPQINGTPKTEAVTDEDRPVITTGPPPQINQVPQKNGVTTDEEQQNGANGSNRKPIPAQVLKNL</sequence>
<reference evidence="3" key="1">
    <citation type="journal article" date="2020" name="Plant J.">
        <title>Transposons played a major role in the diversification between the closely related almond and peach genomes: results from the almond genome sequence.</title>
        <authorList>
            <person name="Alioto T."/>
            <person name="Alexiou K.G."/>
            <person name="Bardil A."/>
            <person name="Barteri F."/>
            <person name="Castanera R."/>
            <person name="Cruz F."/>
            <person name="Dhingra A."/>
            <person name="Duval H."/>
            <person name="Fernandez I Marti A."/>
            <person name="Frias L."/>
            <person name="Galan B."/>
            <person name="Garcia J.L."/>
            <person name="Howad W."/>
            <person name="Gomez-Garrido J."/>
            <person name="Gut M."/>
            <person name="Julca I."/>
            <person name="Morata J."/>
            <person name="Puigdomenech P."/>
            <person name="Ribeca P."/>
            <person name="Rubio Cabetas M.J."/>
            <person name="Vlasova A."/>
            <person name="Wirthensohn M."/>
            <person name="Garcia-Mas J."/>
            <person name="Gabaldon T."/>
            <person name="Casacuberta J.M."/>
            <person name="Arus P."/>
        </authorList>
    </citation>
    <scope>NUCLEOTIDE SEQUENCE [LARGE SCALE GENOMIC DNA]</scope>
    <source>
        <strain evidence="3">cv. Texas</strain>
    </source>
</reference>
<evidence type="ECO:0000313" key="3">
    <source>
        <dbReference type="Proteomes" id="UP000327085"/>
    </source>
</evidence>
<gene>
    <name evidence="2" type="ORF">ALMOND_2B015267</name>
</gene>